<reference evidence="2" key="1">
    <citation type="submission" date="2016-06" db="EMBL/GenBank/DDBJ databases">
        <title>Parallel loss of symbiosis genes in relatives of nitrogen-fixing non-legume Parasponia.</title>
        <authorList>
            <person name="Van Velzen R."/>
            <person name="Holmer R."/>
            <person name="Bu F."/>
            <person name="Rutten L."/>
            <person name="Van Zeijl A."/>
            <person name="Liu W."/>
            <person name="Santuari L."/>
            <person name="Cao Q."/>
            <person name="Sharma T."/>
            <person name="Shen D."/>
            <person name="Roswanjaya Y."/>
            <person name="Wardhani T."/>
            <person name="Kalhor M.S."/>
            <person name="Jansen J."/>
            <person name="Van den Hoogen J."/>
            <person name="Gungor B."/>
            <person name="Hartog M."/>
            <person name="Hontelez J."/>
            <person name="Verver J."/>
            <person name="Yang W.-C."/>
            <person name="Schijlen E."/>
            <person name="Repin R."/>
            <person name="Schilthuizen M."/>
            <person name="Schranz E."/>
            <person name="Heidstra R."/>
            <person name="Miyata K."/>
            <person name="Fedorova E."/>
            <person name="Kohlen W."/>
            <person name="Bisseling T."/>
            <person name="Smit S."/>
            <person name="Geurts R."/>
        </authorList>
    </citation>
    <scope>NUCLEOTIDE SEQUENCE [LARGE SCALE GENOMIC DNA]</scope>
    <source>
        <strain evidence="2">cv. WU1-14</strain>
    </source>
</reference>
<dbReference type="AlphaFoldDB" id="A0A2P5AEY2"/>
<accession>A0A2P5AEY2</accession>
<comment type="caution">
    <text evidence="1">The sequence shown here is derived from an EMBL/GenBank/DDBJ whole genome shotgun (WGS) entry which is preliminary data.</text>
</comment>
<dbReference type="Proteomes" id="UP000237105">
    <property type="component" value="Unassembled WGS sequence"/>
</dbReference>
<organism evidence="1 2">
    <name type="scientific">Parasponia andersonii</name>
    <name type="common">Sponia andersonii</name>
    <dbReference type="NCBI Taxonomy" id="3476"/>
    <lineage>
        <taxon>Eukaryota</taxon>
        <taxon>Viridiplantae</taxon>
        <taxon>Streptophyta</taxon>
        <taxon>Embryophyta</taxon>
        <taxon>Tracheophyta</taxon>
        <taxon>Spermatophyta</taxon>
        <taxon>Magnoliopsida</taxon>
        <taxon>eudicotyledons</taxon>
        <taxon>Gunneridae</taxon>
        <taxon>Pentapetalae</taxon>
        <taxon>rosids</taxon>
        <taxon>fabids</taxon>
        <taxon>Rosales</taxon>
        <taxon>Cannabaceae</taxon>
        <taxon>Parasponia</taxon>
    </lineage>
</organism>
<name>A0A2P5AEY2_PARAD</name>
<evidence type="ECO:0000313" key="1">
    <source>
        <dbReference type="EMBL" id="PON35091.1"/>
    </source>
</evidence>
<dbReference type="EMBL" id="JXTB01000628">
    <property type="protein sequence ID" value="PON35091.1"/>
    <property type="molecule type" value="Genomic_DNA"/>
</dbReference>
<keyword evidence="2" id="KW-1185">Reference proteome</keyword>
<protein>
    <submittedName>
        <fullName evidence="1">Uncharacterized protein</fullName>
    </submittedName>
</protein>
<sequence length="107" mass="11255">MHQDGSSGRLKKKNFISVMKISELKQVLRVQKLTLASILIADPKATLAGRRFIRSQPSSDVKRSMKAALIPTLSGSWSRSANSSSSLSTGIGSEVAASVGGIEVLAG</sequence>
<evidence type="ECO:0000313" key="2">
    <source>
        <dbReference type="Proteomes" id="UP000237105"/>
    </source>
</evidence>
<gene>
    <name evidence="1" type="ORF">PanWU01x14_339070</name>
</gene>
<proteinExistence type="predicted"/>